<dbReference type="Pfam" id="PF16398">
    <property type="entry name" value="DUF5007"/>
    <property type="match status" value="1"/>
</dbReference>
<keyword evidence="2" id="KW-1185">Reference proteome</keyword>
<gene>
    <name evidence="1" type="ORF">ACFS6I_22205</name>
</gene>
<accession>A0ABW5Z1X1</accession>
<dbReference type="InterPro" id="IPR032173">
    <property type="entry name" value="DUF5007"/>
</dbReference>
<evidence type="ECO:0000313" key="2">
    <source>
        <dbReference type="Proteomes" id="UP001597509"/>
    </source>
</evidence>
<sequence length="341" mass="38980">MMKKILNIFKIGLPVVVVGLFFSACKKNLPDERLSIANDSKYVTTLFQPVLGRNTLFTNIFQYGNSSRPLDFKIVNMRKFNGDPAPELTQLYPVTVWKQIYDGTEKSLAEIEAKRTIENHPLFEIRPHAGDFVMWSAANSNMVSAQPDSGYVFDVEMSNSGGRKYFQNMRLMPFRERPYEPSNLDPITGQATSVSVSPSGVFIMGERGQYMNSFFDVQVLFRKTGNGNSLTFKFADSLSNPIDPNKFDETNWAGLVHGFNMTKDATKVRYDVAYPIPLSAYPTPYTTLSGEQARVSFKFSRIGFGNILEKNYLNFNFNIFEKGDWELTFWFRRDKPKFDND</sequence>
<evidence type="ECO:0000313" key="1">
    <source>
        <dbReference type="EMBL" id="MFD2906657.1"/>
    </source>
</evidence>
<dbReference type="PROSITE" id="PS51257">
    <property type="entry name" value="PROKAR_LIPOPROTEIN"/>
    <property type="match status" value="1"/>
</dbReference>
<name>A0ABW5Z1X1_9SPHI</name>
<proteinExistence type="predicted"/>
<organism evidence="1 2">
    <name type="scientific">Sphingobacterium anhuiense</name>
    <dbReference type="NCBI Taxonomy" id="493780"/>
    <lineage>
        <taxon>Bacteria</taxon>
        <taxon>Pseudomonadati</taxon>
        <taxon>Bacteroidota</taxon>
        <taxon>Sphingobacteriia</taxon>
        <taxon>Sphingobacteriales</taxon>
        <taxon>Sphingobacteriaceae</taxon>
        <taxon>Sphingobacterium</taxon>
    </lineage>
</organism>
<dbReference type="RefSeq" id="WP_380923844.1">
    <property type="nucleotide sequence ID" value="NZ_JBHUPE010000013.1"/>
</dbReference>
<protein>
    <submittedName>
        <fullName evidence="1">DUF5007 domain-containing protein</fullName>
    </submittedName>
</protein>
<dbReference type="Proteomes" id="UP001597509">
    <property type="component" value="Unassembled WGS sequence"/>
</dbReference>
<comment type="caution">
    <text evidence="1">The sequence shown here is derived from an EMBL/GenBank/DDBJ whole genome shotgun (WGS) entry which is preliminary data.</text>
</comment>
<dbReference type="EMBL" id="JBHUPE010000013">
    <property type="protein sequence ID" value="MFD2906657.1"/>
    <property type="molecule type" value="Genomic_DNA"/>
</dbReference>
<reference evidence="2" key="1">
    <citation type="journal article" date="2019" name="Int. J. Syst. Evol. Microbiol.">
        <title>The Global Catalogue of Microorganisms (GCM) 10K type strain sequencing project: providing services to taxonomists for standard genome sequencing and annotation.</title>
        <authorList>
            <consortium name="The Broad Institute Genomics Platform"/>
            <consortium name="The Broad Institute Genome Sequencing Center for Infectious Disease"/>
            <person name="Wu L."/>
            <person name="Ma J."/>
        </authorList>
    </citation>
    <scope>NUCLEOTIDE SEQUENCE [LARGE SCALE GENOMIC DNA]</scope>
    <source>
        <strain evidence="2">KCTC 22209</strain>
    </source>
</reference>